<organism evidence="1 2">
    <name type="scientific">Aspergillus avenaceus</name>
    <dbReference type="NCBI Taxonomy" id="36643"/>
    <lineage>
        <taxon>Eukaryota</taxon>
        <taxon>Fungi</taxon>
        <taxon>Dikarya</taxon>
        <taxon>Ascomycota</taxon>
        <taxon>Pezizomycotina</taxon>
        <taxon>Eurotiomycetes</taxon>
        <taxon>Eurotiomycetidae</taxon>
        <taxon>Eurotiales</taxon>
        <taxon>Aspergillaceae</taxon>
        <taxon>Aspergillus</taxon>
        <taxon>Aspergillus subgen. Circumdati</taxon>
    </lineage>
</organism>
<evidence type="ECO:0000313" key="2">
    <source>
        <dbReference type="Proteomes" id="UP000325780"/>
    </source>
</evidence>
<sequence>MPDPAELPLELYGAVLDLALESDSQHLCGLALLNRKWHMAILDRIYRKWTFNGARHSFMTLWKFVRTILSNPGIAALVRTLDIGNWGFYPHDSQPDSHFQLIPDEEKLVHNAIQDAGLNDLGENILASLSKRDRRPLIVLLLASLPNLLTLYAHVPPSDPILGAFMERILERLVSDKSSCPLVELKELYLFPEVPPLEPAPDADDRLCLKLDHLWPAFYLTSLRTLSLFDLDPHKAAEYLGHHAAVSHVENLYLVGYWGSVFTQPNIQALLTLLERLKRLFLHLYERVFLSEVSNSDIWDCLRKHKDSLQNLDIYRNGSVHSHGIGHFGSFSDVSLMSLGVQAKMLLGEGSPFRLHETLPPTIQALTLYGSVGYNVVPDLSEQIEELLEAQVPDLKSITPELEAVSYDDGKLMERYQQLKDTCAKKGINLSLESGSLLPKGGSCRELWTETFYMRDDGGKRYMAALYMPKRLRDTEELLLKSLEAAEADRDDQISDSEDEYGPFTGGTLKVHTVPFIDHRNRTAYMVFQNLEPFPLPPLYSFAMYFTDPAATPENTNDMVDLYQQLTSDYGGGGFDIRFDMYFLPSATHEDCISHYRSEKATRGSYLDQVRMFEQCDRDEVHPLAKTGQVPGMVDRYHVANQVLYICSETNWRVEQMLCVLKFNELPDANTDTTPAFRAVNCPMSTHSPSYDFATSEYPVEGDMFVMAHWDRECWLGVWQKATSRGWTGW</sequence>
<proteinExistence type="predicted"/>
<reference evidence="1 2" key="1">
    <citation type="submission" date="2019-04" db="EMBL/GenBank/DDBJ databases">
        <title>Friends and foes A comparative genomics study of 23 Aspergillus species from section Flavi.</title>
        <authorList>
            <consortium name="DOE Joint Genome Institute"/>
            <person name="Kjaerbolling I."/>
            <person name="Vesth T."/>
            <person name="Frisvad J.C."/>
            <person name="Nybo J.L."/>
            <person name="Theobald S."/>
            <person name="Kildgaard S."/>
            <person name="Isbrandt T."/>
            <person name="Kuo A."/>
            <person name="Sato A."/>
            <person name="Lyhne E.K."/>
            <person name="Kogle M.E."/>
            <person name="Wiebenga A."/>
            <person name="Kun R.S."/>
            <person name="Lubbers R.J."/>
            <person name="Makela M.R."/>
            <person name="Barry K."/>
            <person name="Chovatia M."/>
            <person name="Clum A."/>
            <person name="Daum C."/>
            <person name="Haridas S."/>
            <person name="He G."/>
            <person name="LaButti K."/>
            <person name="Lipzen A."/>
            <person name="Mondo S."/>
            <person name="Riley R."/>
            <person name="Salamov A."/>
            <person name="Simmons B.A."/>
            <person name="Magnuson J.K."/>
            <person name="Henrissat B."/>
            <person name="Mortensen U.H."/>
            <person name="Larsen T.O."/>
            <person name="Devries R.P."/>
            <person name="Grigoriev I.V."/>
            <person name="Machida M."/>
            <person name="Baker S.E."/>
            <person name="Andersen M.R."/>
        </authorList>
    </citation>
    <scope>NUCLEOTIDE SEQUENCE [LARGE SCALE GENOMIC DNA]</scope>
    <source>
        <strain evidence="1 2">IBT 18842</strain>
    </source>
</reference>
<protein>
    <submittedName>
        <fullName evidence="1">Uncharacterized protein</fullName>
    </submittedName>
</protein>
<evidence type="ECO:0000313" key="1">
    <source>
        <dbReference type="EMBL" id="KAE8152782.1"/>
    </source>
</evidence>
<dbReference type="OrthoDB" id="5402033at2759"/>
<name>A0A5N6U2L1_ASPAV</name>
<dbReference type="EMBL" id="ML742048">
    <property type="protein sequence ID" value="KAE8152782.1"/>
    <property type="molecule type" value="Genomic_DNA"/>
</dbReference>
<keyword evidence="2" id="KW-1185">Reference proteome</keyword>
<accession>A0A5N6U2L1</accession>
<gene>
    <name evidence="1" type="ORF">BDV25DRAFT_127750</name>
</gene>
<dbReference type="AlphaFoldDB" id="A0A5N6U2L1"/>
<dbReference type="Proteomes" id="UP000325780">
    <property type="component" value="Unassembled WGS sequence"/>
</dbReference>